<dbReference type="InterPro" id="IPR023415">
    <property type="entry name" value="LDLR_class-A_CS"/>
</dbReference>
<dbReference type="PANTHER" id="PTHR46876:SF1">
    <property type="entry name" value="LOW-DENSITY LIPOPROTEIN RECEPTOR-RELATED PROTEIN 11"/>
    <property type="match status" value="1"/>
</dbReference>
<feature type="compositionally biased region" description="Basic residues" evidence="9">
    <location>
        <begin position="441"/>
        <end position="450"/>
    </location>
</feature>
<evidence type="ECO:0000256" key="7">
    <source>
        <dbReference type="ARBA" id="ARBA00023180"/>
    </source>
</evidence>
<feature type="region of interest" description="Disordered" evidence="9">
    <location>
        <begin position="409"/>
        <end position="469"/>
    </location>
</feature>
<dbReference type="PROSITE" id="PS01209">
    <property type="entry name" value="LDLRA_1"/>
    <property type="match status" value="1"/>
</dbReference>
<dbReference type="AlphaFoldDB" id="A0A1J1IRI6"/>
<dbReference type="GO" id="GO:0016020">
    <property type="term" value="C:membrane"/>
    <property type="evidence" value="ECO:0007669"/>
    <property type="project" value="UniProtKB-SubCell"/>
</dbReference>
<evidence type="ECO:0000259" key="12">
    <source>
        <dbReference type="PROSITE" id="PS50948"/>
    </source>
</evidence>
<evidence type="ECO:0000256" key="1">
    <source>
        <dbReference type="ARBA" id="ARBA00004479"/>
    </source>
</evidence>
<feature type="compositionally biased region" description="Basic and acidic residues" evidence="9">
    <location>
        <begin position="451"/>
        <end position="468"/>
    </location>
</feature>
<dbReference type="SMART" id="SM00192">
    <property type="entry name" value="LDLa"/>
    <property type="match status" value="1"/>
</dbReference>
<feature type="transmembrane region" description="Helical" evidence="10">
    <location>
        <begin position="494"/>
        <end position="516"/>
    </location>
</feature>
<keyword evidence="2 10" id="KW-0812">Transmembrane</keyword>
<evidence type="ECO:0000256" key="9">
    <source>
        <dbReference type="SAM" id="MobiDB-lite"/>
    </source>
</evidence>
<dbReference type="EMBL" id="CVRI01000058">
    <property type="protein sequence ID" value="CRL02853.1"/>
    <property type="molecule type" value="Genomic_DNA"/>
</dbReference>
<feature type="domain" description="MANSC" evidence="13">
    <location>
        <begin position="50"/>
        <end position="127"/>
    </location>
</feature>
<feature type="domain" description="Apple" evidence="12">
    <location>
        <begin position="44"/>
        <end position="129"/>
    </location>
</feature>
<dbReference type="SMART" id="SM00765">
    <property type="entry name" value="MANEC"/>
    <property type="match status" value="1"/>
</dbReference>
<dbReference type="InterPro" id="IPR011106">
    <property type="entry name" value="MANSC_N"/>
</dbReference>
<dbReference type="OrthoDB" id="10037294at2759"/>
<evidence type="ECO:0000313" key="14">
    <source>
        <dbReference type="EMBL" id="CRL02853.1"/>
    </source>
</evidence>
<evidence type="ECO:0000259" key="13">
    <source>
        <dbReference type="PROSITE" id="PS50986"/>
    </source>
</evidence>
<keyword evidence="6" id="KW-1015">Disulfide bond</keyword>
<keyword evidence="7" id="KW-0325">Glycoprotein</keyword>
<dbReference type="InterPro" id="IPR002172">
    <property type="entry name" value="LDrepeatLR_classA_rpt"/>
</dbReference>
<evidence type="ECO:0000256" key="10">
    <source>
        <dbReference type="SAM" id="Phobius"/>
    </source>
</evidence>
<proteinExistence type="predicted"/>
<comment type="caution">
    <text evidence="8">Lacks conserved residue(s) required for the propagation of feature annotation.</text>
</comment>
<dbReference type="PANTHER" id="PTHR46876">
    <property type="entry name" value="LOW-DENSITY LIPOPROTEIN RECEPTOR-RELATED PROTEIN 11"/>
    <property type="match status" value="1"/>
</dbReference>
<evidence type="ECO:0000256" key="5">
    <source>
        <dbReference type="ARBA" id="ARBA00023136"/>
    </source>
</evidence>
<dbReference type="PROSITE" id="PS50068">
    <property type="entry name" value="LDLRA_2"/>
    <property type="match status" value="1"/>
</dbReference>
<evidence type="ECO:0000313" key="15">
    <source>
        <dbReference type="Proteomes" id="UP000183832"/>
    </source>
</evidence>
<reference evidence="14 15" key="1">
    <citation type="submission" date="2015-04" db="EMBL/GenBank/DDBJ databases">
        <authorList>
            <person name="Syromyatnikov M.Y."/>
            <person name="Popov V.N."/>
        </authorList>
    </citation>
    <scope>NUCLEOTIDE SEQUENCE [LARGE SCALE GENOMIC DNA]</scope>
</reference>
<dbReference type="InterPro" id="IPR036055">
    <property type="entry name" value="LDL_receptor-like_sf"/>
</dbReference>
<dbReference type="PROSITE" id="PS50948">
    <property type="entry name" value="PAN"/>
    <property type="match status" value="1"/>
</dbReference>
<gene>
    <name evidence="14" type="ORF">CLUMA_CG015859</name>
</gene>
<dbReference type="Pfam" id="PF07502">
    <property type="entry name" value="MANEC"/>
    <property type="match status" value="1"/>
</dbReference>
<comment type="subcellular location">
    <subcellularLocation>
        <location evidence="1">Membrane</location>
        <topology evidence="1">Single-pass type I membrane protein</topology>
    </subcellularLocation>
</comment>
<dbReference type="STRING" id="568069.A0A1J1IRI6"/>
<accession>A0A1J1IRI6</accession>
<dbReference type="Gene3D" id="4.10.400.10">
    <property type="entry name" value="Low-density Lipoprotein Receptor"/>
    <property type="match status" value="1"/>
</dbReference>
<evidence type="ECO:0000256" key="8">
    <source>
        <dbReference type="PROSITE-ProRule" id="PRU00124"/>
    </source>
</evidence>
<sequence>MNISSLNHLLLQFALLLLLLNNYETVAYHDDMHNVAKRLDVDICTERFDIHSSTIIRTEESKLMGAKFLNDEDVATADTCLKMCCETSECDVFIYEEKSTGTCFLFHCGMPDNFRCKFTSHSNYTSGILTVPRREFDAPTNPPLLAALKPKLSQNELELVNLKRPSNAYHLSPDLIPQTTSTIMPNGVRLVDVTSTSSTSTTKSSCGRFQFQCQTSRECIAIYNVCDQIAQCDDGSDEGPECPTTNSAAKTLPNVVESQPRLDNQVNRNRVVMPVNINDNFNQMPRPMLHNREDPLSAPKYPQSHVTQYTDTDTDSRIFNHKNGLLSGNFPQQFPTKLQHDPFMMPQQPDPQMIEDPMYREQPQMTRNDWPQIMPQQSQIPQVKQNPVWPDKLVKETPVVIDKTRKKVTNKDDAEYSEEYSETDESQSEYESATTTEAPKKKSRKHKKVKGQKDKQKNHEKPLHDQLKQLKNSKNVEAQFITEHSGHVEKPTGAVLSLTLGCLVLAALSVLIGCRLRRVNVRRRRGKSVEADYLVNGLYL</sequence>
<keyword evidence="3 11" id="KW-0732">Signal</keyword>
<dbReference type="CDD" id="cd00112">
    <property type="entry name" value="LDLa"/>
    <property type="match status" value="1"/>
</dbReference>
<evidence type="ECO:0000256" key="11">
    <source>
        <dbReference type="SAM" id="SignalP"/>
    </source>
</evidence>
<keyword evidence="5 10" id="KW-0472">Membrane</keyword>
<dbReference type="InterPro" id="IPR013980">
    <property type="entry name" value="MANSC_dom"/>
</dbReference>
<dbReference type="SUPFAM" id="SSF57424">
    <property type="entry name" value="LDL receptor-like module"/>
    <property type="match status" value="1"/>
</dbReference>
<evidence type="ECO:0000256" key="2">
    <source>
        <dbReference type="ARBA" id="ARBA00022692"/>
    </source>
</evidence>
<keyword evidence="4 10" id="KW-1133">Transmembrane helix</keyword>
<dbReference type="Pfam" id="PF00057">
    <property type="entry name" value="Ldl_recept_a"/>
    <property type="match status" value="1"/>
</dbReference>
<name>A0A1J1IRI6_9DIPT</name>
<keyword evidence="15" id="KW-1185">Reference proteome</keyword>
<dbReference type="PROSITE" id="PS50986">
    <property type="entry name" value="MANSC"/>
    <property type="match status" value="1"/>
</dbReference>
<feature type="signal peptide" evidence="11">
    <location>
        <begin position="1"/>
        <end position="27"/>
    </location>
</feature>
<organism evidence="14 15">
    <name type="scientific">Clunio marinus</name>
    <dbReference type="NCBI Taxonomy" id="568069"/>
    <lineage>
        <taxon>Eukaryota</taxon>
        <taxon>Metazoa</taxon>
        <taxon>Ecdysozoa</taxon>
        <taxon>Arthropoda</taxon>
        <taxon>Hexapoda</taxon>
        <taxon>Insecta</taxon>
        <taxon>Pterygota</taxon>
        <taxon>Neoptera</taxon>
        <taxon>Endopterygota</taxon>
        <taxon>Diptera</taxon>
        <taxon>Nematocera</taxon>
        <taxon>Chironomoidea</taxon>
        <taxon>Chironomidae</taxon>
        <taxon>Clunio</taxon>
    </lineage>
</organism>
<dbReference type="Proteomes" id="UP000183832">
    <property type="component" value="Unassembled WGS sequence"/>
</dbReference>
<feature type="compositionally biased region" description="Acidic residues" evidence="9">
    <location>
        <begin position="415"/>
        <end position="428"/>
    </location>
</feature>
<dbReference type="InterPro" id="IPR003609">
    <property type="entry name" value="Pan_app"/>
</dbReference>
<evidence type="ECO:0000256" key="3">
    <source>
        <dbReference type="ARBA" id="ARBA00022729"/>
    </source>
</evidence>
<feature type="chain" id="PRO_5013221443" evidence="11">
    <location>
        <begin position="28"/>
        <end position="540"/>
    </location>
</feature>
<protein>
    <submittedName>
        <fullName evidence="14">CLUMA_CG015859, isoform A</fullName>
    </submittedName>
</protein>
<evidence type="ECO:0000256" key="4">
    <source>
        <dbReference type="ARBA" id="ARBA00022989"/>
    </source>
</evidence>
<evidence type="ECO:0000256" key="6">
    <source>
        <dbReference type="ARBA" id="ARBA00023157"/>
    </source>
</evidence>